<evidence type="ECO:0000313" key="4">
    <source>
        <dbReference type="WBParaSite" id="TCONS_00003351.p1"/>
    </source>
</evidence>
<feature type="compositionally biased region" description="Basic and acidic residues" evidence="1">
    <location>
        <begin position="103"/>
        <end position="115"/>
    </location>
</feature>
<protein>
    <submittedName>
        <fullName evidence="3 4">BZIP domain-containing protein</fullName>
    </submittedName>
</protein>
<feature type="region of interest" description="Disordered" evidence="1">
    <location>
        <begin position="31"/>
        <end position="174"/>
    </location>
</feature>
<accession>A0A0K0EPJ8</accession>
<evidence type="ECO:0000313" key="3">
    <source>
        <dbReference type="WBParaSite" id="SSTP_0001138300.1"/>
    </source>
</evidence>
<organism evidence="3">
    <name type="scientific">Strongyloides stercoralis</name>
    <name type="common">Threadworm</name>
    <dbReference type="NCBI Taxonomy" id="6248"/>
    <lineage>
        <taxon>Eukaryota</taxon>
        <taxon>Metazoa</taxon>
        <taxon>Ecdysozoa</taxon>
        <taxon>Nematoda</taxon>
        <taxon>Chromadorea</taxon>
        <taxon>Rhabditida</taxon>
        <taxon>Tylenchina</taxon>
        <taxon>Panagrolaimomorpha</taxon>
        <taxon>Strongyloidoidea</taxon>
        <taxon>Strongyloididae</taxon>
        <taxon>Strongyloides</taxon>
    </lineage>
</organism>
<evidence type="ECO:0000313" key="2">
    <source>
        <dbReference type="Proteomes" id="UP000035681"/>
    </source>
</evidence>
<name>A0A0K0EPJ8_STRER</name>
<keyword evidence="2" id="KW-1185">Reference proteome</keyword>
<dbReference type="STRING" id="6248.A0A0K0EPJ8"/>
<proteinExistence type="predicted"/>
<dbReference type="WBParaSite" id="SSTP_0001138300.1">
    <property type="protein sequence ID" value="SSTP_0001138300.1"/>
    <property type="gene ID" value="SSTP_0001138300"/>
</dbReference>
<feature type="compositionally biased region" description="Polar residues" evidence="1">
    <location>
        <begin position="159"/>
        <end position="174"/>
    </location>
</feature>
<feature type="compositionally biased region" description="Polar residues" evidence="1">
    <location>
        <begin position="39"/>
        <end position="52"/>
    </location>
</feature>
<dbReference type="AlphaFoldDB" id="A0A0K0EPJ8"/>
<dbReference type="Proteomes" id="UP000035681">
    <property type="component" value="Unplaced"/>
</dbReference>
<dbReference type="WBParaSite" id="TCONS_00003351.p1">
    <property type="protein sequence ID" value="TCONS_00003351.p1"/>
    <property type="gene ID" value="XLOC_003092"/>
</dbReference>
<sequence>MQIILKEKYSDCSEYSKLEVQPSSVVNNITPFSGAEDSSPASVASNNGVIKNSHQRSTKLSKEMTLEEIKQRRRSINAERQRNKRRDESPNTKERRRALNAQRQRERRANESPETRRKRLDANAAYQRKRRAEESPNTRQRRKSLEQAKRNSRKCRPSMDSTGTNTPIYDNSNESSSAAISITSTSSVNIKKDFNDVLENHQTMVSINDNIPQHHSQPIGQIQQIPQQVMVILPSENNNPLISQEVLSTTQSTIMPSITDGQTCYIVASHLPQNNYVHSSMFLQQQSTNQATNLTNMSNL</sequence>
<feature type="compositionally biased region" description="Basic and acidic residues" evidence="1">
    <location>
        <begin position="60"/>
        <end position="93"/>
    </location>
</feature>
<evidence type="ECO:0000256" key="1">
    <source>
        <dbReference type="SAM" id="MobiDB-lite"/>
    </source>
</evidence>
<reference evidence="3" key="1">
    <citation type="submission" date="2015-08" db="UniProtKB">
        <authorList>
            <consortium name="WormBaseParasite"/>
        </authorList>
    </citation>
    <scope>IDENTIFICATION</scope>
</reference>